<feature type="domain" description="DUF5979" evidence="3">
    <location>
        <begin position="405"/>
        <end position="512"/>
    </location>
</feature>
<dbReference type="Pfam" id="PF19407">
    <property type="entry name" value="DUF5979"/>
    <property type="match status" value="5"/>
</dbReference>
<feature type="compositionally biased region" description="Low complexity" evidence="1">
    <location>
        <begin position="91"/>
        <end position="103"/>
    </location>
</feature>
<feature type="region of interest" description="Disordered" evidence="1">
    <location>
        <begin position="756"/>
        <end position="893"/>
    </location>
</feature>
<evidence type="ECO:0000313" key="5">
    <source>
        <dbReference type="Proteomes" id="UP000271380"/>
    </source>
</evidence>
<protein>
    <submittedName>
        <fullName evidence="4">LPxTG domain-containing protein</fullName>
    </submittedName>
</protein>
<dbReference type="Gene3D" id="2.60.40.1140">
    <property type="entry name" value="Collagen-binding surface protein Cna, B-type domain"/>
    <property type="match status" value="4"/>
</dbReference>
<sequence>MNHSPTKRKTSTGLLRSPWLAILFTLLLIASLVPLAINFSHAAAAQETALSETTEDATAVVDEATAVNDLNSDDAKTQPSDQVSTDEPASTTDSQETPDNTTTTDEEPSFVERITEFFKGVFKTAEQKTAEEQKTTVGTFFLEQKTTVNGKPASETPSFQPRPVSYNWSCTFPGDSSISGSFTLIGDKNETSDSFKNGTVCDIFFGNQAPTISNYTAKRTTISEGKNITTGTVRFTIKAGEQTIIKVEDIYTKNGQPTPPQPKGESSFVIHKQVSTLKNKKPVGNSTLLRDKEFKFTWKCTLPNNGEEKSGSVTLMDKGFKKIEQIPAGSSCTVTEDIDSAQVPEYEHKVRVTLDTNQSQETNTVTFTTTSSVKPTSVTFTNTYSQDDKPKPPNPKPPVPGKGSFTLKKEVKGLNQKDKKFDFIWQCYNNNNNLVANGSTMLKDGETFTVPDLPLDSQCRIKEKDVDVEGFTHSLQWFTNDEKKAEENGAAVVSPREKEKEPLVVKAVNTYTPVDDKKETGQFTLEKKVVGLEDKDKNKEFEFTWSCTDDANKTTRGKTKLKNDGKHTVTGLPLDSTCKVSETNTDIPGYTHSVKWKTNGEDKVAPNGIVSVDPRKADKKPPVVTAVNTYVKEGNPVPPKPETGTFTLKKEVKGLEQKDKNKEFEFNWSCRSEEVKEPVKGSTKLKNGATFKVDNLPLGSTCLVSEKNATVAGFKHSLQWLTNGERTPAENLLSVSPRSTSEAELVVTAVNTYIKDTKPAPTTTSSSKTTTPTTSATSSMTPTTSASSTSSVTTTSSATSTTSSAKPTTTTSSTEPIAPTTTGQFPPIIPIPIPIPVPPAPFPPAPHPAPAPAPGNNSNPATPHHGGTNVTTQPQQNSGKNTTPAAPGQTNKGKGLANTGASVIWLALVALLLAAVGGFITYRGRAHKKD</sequence>
<reference evidence="4 5" key="1">
    <citation type="submission" date="2018-12" db="EMBL/GenBank/DDBJ databases">
        <authorList>
            <consortium name="Pathogen Informatics"/>
        </authorList>
    </citation>
    <scope>NUCLEOTIDE SEQUENCE [LARGE SCALE GENOMIC DNA]</scope>
    <source>
        <strain evidence="4 5">NCTC949</strain>
    </source>
</reference>
<feature type="domain" description="DUF5979" evidence="3">
    <location>
        <begin position="268"/>
        <end position="385"/>
    </location>
</feature>
<dbReference type="NCBIfam" id="TIGR01167">
    <property type="entry name" value="LPXTG_anchor"/>
    <property type="match status" value="1"/>
</dbReference>
<gene>
    <name evidence="4" type="ORF">NCTC949_02064</name>
</gene>
<dbReference type="PANTHER" id="PTHR36721">
    <property type="entry name" value="PROLINE-RICH FAMILY PROTEIN"/>
    <property type="match status" value="1"/>
</dbReference>
<keyword evidence="2" id="KW-0472">Membrane</keyword>
<dbReference type="Proteomes" id="UP000271380">
    <property type="component" value="Chromosome"/>
</dbReference>
<dbReference type="AlphaFoldDB" id="A0AB38VXM4"/>
<feature type="compositionally biased region" description="Polar residues" evidence="1">
    <location>
        <begin position="868"/>
        <end position="892"/>
    </location>
</feature>
<feature type="domain" description="DUF5979" evidence="3">
    <location>
        <begin position="146"/>
        <end position="252"/>
    </location>
</feature>
<dbReference type="RefSeq" id="WP_126317032.1">
    <property type="nucleotide sequence ID" value="NZ_LR134377.1"/>
</dbReference>
<evidence type="ECO:0000259" key="3">
    <source>
        <dbReference type="Pfam" id="PF19407"/>
    </source>
</evidence>
<evidence type="ECO:0000256" key="1">
    <source>
        <dbReference type="SAM" id="MobiDB-lite"/>
    </source>
</evidence>
<organism evidence="4 5">
    <name type="scientific">Corynebacterium kutscheri</name>
    <dbReference type="NCBI Taxonomy" id="35755"/>
    <lineage>
        <taxon>Bacteria</taxon>
        <taxon>Bacillati</taxon>
        <taxon>Actinomycetota</taxon>
        <taxon>Actinomycetes</taxon>
        <taxon>Mycobacteriales</taxon>
        <taxon>Corynebacteriaceae</taxon>
        <taxon>Corynebacterium</taxon>
    </lineage>
</organism>
<dbReference type="PANTHER" id="PTHR36721:SF1">
    <property type="entry name" value="OS04G0446401 PROTEIN"/>
    <property type="match status" value="1"/>
</dbReference>
<feature type="compositionally biased region" description="Pro residues" evidence="1">
    <location>
        <begin position="827"/>
        <end position="853"/>
    </location>
</feature>
<dbReference type="EMBL" id="LR134377">
    <property type="protein sequence ID" value="VEH08938.1"/>
    <property type="molecule type" value="Genomic_DNA"/>
</dbReference>
<feature type="compositionally biased region" description="Polar residues" evidence="1">
    <location>
        <begin position="77"/>
        <end position="90"/>
    </location>
</feature>
<feature type="transmembrane region" description="Helical" evidence="2">
    <location>
        <begin position="903"/>
        <end position="922"/>
    </location>
</feature>
<name>A0AB38VXM4_9CORY</name>
<feature type="domain" description="DUF5979" evidence="3">
    <location>
        <begin position="523"/>
        <end position="630"/>
    </location>
</feature>
<proteinExistence type="predicted"/>
<feature type="region of interest" description="Disordered" evidence="1">
    <location>
        <begin position="378"/>
        <end position="405"/>
    </location>
</feature>
<evidence type="ECO:0000256" key="2">
    <source>
        <dbReference type="SAM" id="Phobius"/>
    </source>
</evidence>
<feature type="compositionally biased region" description="Low complexity" evidence="1">
    <location>
        <begin position="759"/>
        <end position="822"/>
    </location>
</feature>
<feature type="domain" description="DUF5979" evidence="3">
    <location>
        <begin position="646"/>
        <end position="753"/>
    </location>
</feature>
<keyword evidence="2" id="KW-1133">Transmembrane helix</keyword>
<evidence type="ECO:0000313" key="4">
    <source>
        <dbReference type="EMBL" id="VEH08938.1"/>
    </source>
</evidence>
<accession>A0AB38VXM4</accession>
<dbReference type="InterPro" id="IPR046022">
    <property type="entry name" value="DUF5979"/>
</dbReference>
<feature type="region of interest" description="Disordered" evidence="1">
    <location>
        <begin position="65"/>
        <end position="109"/>
    </location>
</feature>
<keyword evidence="2" id="KW-0812">Transmembrane</keyword>